<evidence type="ECO:0000313" key="4">
    <source>
        <dbReference type="Proteomes" id="UP001165122"/>
    </source>
</evidence>
<feature type="compositionally biased region" description="Low complexity" evidence="1">
    <location>
        <begin position="88"/>
        <end position="107"/>
    </location>
</feature>
<feature type="compositionally biased region" description="Acidic residues" evidence="1">
    <location>
        <begin position="395"/>
        <end position="406"/>
    </location>
</feature>
<reference evidence="4" key="1">
    <citation type="journal article" date="2023" name="Commun. Biol.">
        <title>Genome analysis of Parmales, the sister group of diatoms, reveals the evolutionary specialization of diatoms from phago-mixotrophs to photoautotrophs.</title>
        <authorList>
            <person name="Ban H."/>
            <person name="Sato S."/>
            <person name="Yoshikawa S."/>
            <person name="Yamada K."/>
            <person name="Nakamura Y."/>
            <person name="Ichinomiya M."/>
            <person name="Sato N."/>
            <person name="Blanc-Mathieu R."/>
            <person name="Endo H."/>
            <person name="Kuwata A."/>
            <person name="Ogata H."/>
        </authorList>
    </citation>
    <scope>NUCLEOTIDE SEQUENCE [LARGE SCALE GENOMIC DNA]</scope>
    <source>
        <strain evidence="4">NIES 3700</strain>
    </source>
</reference>
<evidence type="ECO:0000256" key="2">
    <source>
        <dbReference type="SAM" id="Phobius"/>
    </source>
</evidence>
<keyword evidence="2" id="KW-0812">Transmembrane</keyword>
<feature type="compositionally biased region" description="Acidic residues" evidence="1">
    <location>
        <begin position="44"/>
        <end position="71"/>
    </location>
</feature>
<keyword evidence="2" id="KW-0472">Membrane</keyword>
<keyword evidence="2" id="KW-1133">Transmembrane helix</keyword>
<keyword evidence="4" id="KW-1185">Reference proteome</keyword>
<proteinExistence type="predicted"/>
<dbReference type="EMBL" id="BRXW01000023">
    <property type="protein sequence ID" value="GMI00510.1"/>
    <property type="molecule type" value="Genomic_DNA"/>
</dbReference>
<feature type="compositionally biased region" description="Low complexity" evidence="1">
    <location>
        <begin position="415"/>
        <end position="427"/>
    </location>
</feature>
<evidence type="ECO:0000313" key="3">
    <source>
        <dbReference type="EMBL" id="GMI00510.1"/>
    </source>
</evidence>
<dbReference type="Proteomes" id="UP001165122">
    <property type="component" value="Unassembled WGS sequence"/>
</dbReference>
<feature type="region of interest" description="Disordered" evidence="1">
    <location>
        <begin position="171"/>
        <end position="190"/>
    </location>
</feature>
<accession>A0A9W7C7B3</accession>
<dbReference type="OrthoDB" id="10438441at2759"/>
<comment type="caution">
    <text evidence="3">The sequence shown here is derived from an EMBL/GenBank/DDBJ whole genome shotgun (WGS) entry which is preliminary data.</text>
</comment>
<dbReference type="AlphaFoldDB" id="A0A9W7C7B3"/>
<protein>
    <submittedName>
        <fullName evidence="3">Uncharacterized protein</fullName>
    </submittedName>
</protein>
<feature type="transmembrane region" description="Helical" evidence="2">
    <location>
        <begin position="479"/>
        <end position="497"/>
    </location>
</feature>
<gene>
    <name evidence="3" type="ORF">TrLO_g11397</name>
</gene>
<feature type="compositionally biased region" description="Polar residues" evidence="1">
    <location>
        <begin position="303"/>
        <end position="314"/>
    </location>
</feature>
<feature type="compositionally biased region" description="Acidic residues" evidence="1">
    <location>
        <begin position="281"/>
        <end position="295"/>
    </location>
</feature>
<feature type="region of interest" description="Disordered" evidence="1">
    <location>
        <begin position="278"/>
        <end position="324"/>
    </location>
</feature>
<feature type="region of interest" description="Disordered" evidence="1">
    <location>
        <begin position="390"/>
        <end position="441"/>
    </location>
</feature>
<feature type="region of interest" description="Disordered" evidence="1">
    <location>
        <begin position="1"/>
        <end position="110"/>
    </location>
</feature>
<organism evidence="3 4">
    <name type="scientific">Triparma laevis f. longispina</name>
    <dbReference type="NCBI Taxonomy" id="1714387"/>
    <lineage>
        <taxon>Eukaryota</taxon>
        <taxon>Sar</taxon>
        <taxon>Stramenopiles</taxon>
        <taxon>Ochrophyta</taxon>
        <taxon>Bolidophyceae</taxon>
        <taxon>Parmales</taxon>
        <taxon>Triparmaceae</taxon>
        <taxon>Triparma</taxon>
    </lineage>
</organism>
<name>A0A9W7C7B3_9STRA</name>
<evidence type="ECO:0000256" key="1">
    <source>
        <dbReference type="SAM" id="MobiDB-lite"/>
    </source>
</evidence>
<sequence length="712" mass="79068">MLSVTIDPDSTTDAAELVGERSLSTPRRLIKEMAAGEVQQQQQQEEEEEEEDVEEKEEKEEEEEEEEEDKDLSEILGPVEDSLEEEPNTTTTITTIHMTPPTPTNTTANRASPTILDMSEDWKTNKETVSKNGKEYYACEDEFGRKYYCEKETLATVWTLDDLDFNNATPKSESNLETSQMSDANSSVNRTVDKSLTDTILGLETTLGRAVSGVADTSLLPTTQYGMGPITPPDVLTTSTIYSDVQNIESNLDGALKSFHASSSKKKVFRITMEEDRVLGVEEEEEGGEGGEGGEEEKKESSPSKTTAKVTTVPSHPVESASVVPQPAAVEDVVELSFDEFRADSRIKVRLTSIPTPIKEYLERKNLRLTVDTRLERVEGDLGGEMVEVGRKGEEEEEEEEFGEGTDLDKSTDSTINNITNHNITNNNHEEHHHHHPPSVKDSEFLNISQITHETSSSNLTAEDVSILVTSATTKLKGLIINLFIVVVVVIFALSPVPSHVLNSYLNLTLKTYHRISPNVYLSSYPRFILKDPTDNLCYTSNMFQACTESSSYYVTPLKNRLYQIHENESTCLSFTKSGILTYKDCTTKNGRINENTGFTFSGGVLFGVDARGSSLCFYRKSNNVANVGQCEDSGYTGLELKGVIANDEIQSLLGVDKSSIPLSNFRELVHVDSVVEEVDYDAINRVFGLGEVEVNYSNDRKELLNSILSFE</sequence>